<reference evidence="2" key="1">
    <citation type="submission" date="2016-11" db="EMBL/GenBank/DDBJ databases">
        <authorList>
            <person name="Shukria A."/>
            <person name="Stevens D.C."/>
        </authorList>
    </citation>
    <scope>NUCLEOTIDE SEQUENCE [LARGE SCALE GENOMIC DNA]</scope>
    <source>
        <strain evidence="2">Cbfe23</strain>
    </source>
</reference>
<dbReference type="RefSeq" id="WP_071902677.1">
    <property type="nucleotide sequence ID" value="NZ_MPIN01000011.1"/>
</dbReference>
<keyword evidence="2" id="KW-1185">Reference proteome</keyword>
<organism evidence="1 2">
    <name type="scientific">Cystobacter ferrugineus</name>
    <dbReference type="NCBI Taxonomy" id="83449"/>
    <lineage>
        <taxon>Bacteria</taxon>
        <taxon>Pseudomonadati</taxon>
        <taxon>Myxococcota</taxon>
        <taxon>Myxococcia</taxon>
        <taxon>Myxococcales</taxon>
        <taxon>Cystobacterineae</taxon>
        <taxon>Archangiaceae</taxon>
        <taxon>Cystobacter</taxon>
    </lineage>
</organism>
<reference evidence="1 2" key="2">
    <citation type="submission" date="2016-12" db="EMBL/GenBank/DDBJ databases">
        <title>Draft Genome Sequence of Cystobacter ferrugineus Strain Cbfe23.</title>
        <authorList>
            <person name="Akbar S."/>
            <person name="Dowd S.E."/>
            <person name="Stevens D.C."/>
        </authorList>
    </citation>
    <scope>NUCLEOTIDE SEQUENCE [LARGE SCALE GENOMIC DNA]</scope>
    <source>
        <strain evidence="1 2">Cbfe23</strain>
    </source>
</reference>
<proteinExistence type="predicted"/>
<comment type="caution">
    <text evidence="1">The sequence shown here is derived from an EMBL/GenBank/DDBJ whole genome shotgun (WGS) entry which is preliminary data.</text>
</comment>
<evidence type="ECO:0000313" key="1">
    <source>
        <dbReference type="EMBL" id="OJH36182.1"/>
    </source>
</evidence>
<accession>A0A1L9B1P9</accession>
<protein>
    <submittedName>
        <fullName evidence="1">Uncharacterized protein</fullName>
    </submittedName>
</protein>
<gene>
    <name evidence="1" type="ORF">BON30_34030</name>
</gene>
<dbReference type="OrthoDB" id="6269027at2"/>
<dbReference type="EMBL" id="MPIN01000011">
    <property type="protein sequence ID" value="OJH36182.1"/>
    <property type="molecule type" value="Genomic_DNA"/>
</dbReference>
<dbReference type="AlphaFoldDB" id="A0A1L9B1P9"/>
<name>A0A1L9B1P9_9BACT</name>
<dbReference type="Proteomes" id="UP000182229">
    <property type="component" value="Unassembled WGS sequence"/>
</dbReference>
<dbReference type="STRING" id="83449.BON30_34030"/>
<evidence type="ECO:0000313" key="2">
    <source>
        <dbReference type="Proteomes" id="UP000182229"/>
    </source>
</evidence>
<sequence length="156" mass="17145">MSDSFSLYVVDEKNLPAARQGRSDRQMYEALVESVRARGAKWGELNTWTLDLAQALERIDEQLGATKFLPVLAFNNSPQNVLGDDSDCPSFGYFNPKQVKDLSTVLGRLPGSFVEELSRDEDDTAETVLAAFQSAAEEAARRGYALAILHASEDAV</sequence>